<keyword evidence="3 4" id="KW-0539">Nucleus</keyword>
<dbReference type="InterPro" id="IPR010613">
    <property type="entry name" value="PES"/>
</dbReference>
<gene>
    <name evidence="7" type="ORF">PPROV_000702800</name>
</gene>
<dbReference type="Gene3D" id="3.40.50.10190">
    <property type="entry name" value="BRCT domain"/>
    <property type="match status" value="1"/>
</dbReference>
<feature type="compositionally biased region" description="Low complexity" evidence="5">
    <location>
        <begin position="493"/>
        <end position="504"/>
    </location>
</feature>
<feature type="region of interest" description="Disordered" evidence="5">
    <location>
        <begin position="571"/>
        <end position="595"/>
    </location>
</feature>
<feature type="compositionally biased region" description="Low complexity" evidence="5">
    <location>
        <begin position="439"/>
        <end position="452"/>
    </location>
</feature>
<accession>A0A830HTM8</accession>
<dbReference type="GO" id="GO:0000463">
    <property type="term" value="P:maturation of LSU-rRNA from tricistronic rRNA transcript (SSU-rRNA, 5.8S rRNA, LSU-rRNA)"/>
    <property type="evidence" value="ECO:0007669"/>
    <property type="project" value="UniProtKB-UniRule"/>
</dbReference>
<organism evidence="7 8">
    <name type="scientific">Pycnococcus provasolii</name>
    <dbReference type="NCBI Taxonomy" id="41880"/>
    <lineage>
        <taxon>Eukaryota</taxon>
        <taxon>Viridiplantae</taxon>
        <taxon>Chlorophyta</taxon>
        <taxon>Pseudoscourfieldiophyceae</taxon>
        <taxon>Pseudoscourfieldiales</taxon>
        <taxon>Pycnococcaceae</taxon>
        <taxon>Pycnococcus</taxon>
    </lineage>
</organism>
<keyword evidence="2 4" id="KW-0698">rRNA processing</keyword>
<dbReference type="InterPro" id="IPR036420">
    <property type="entry name" value="BRCT_dom_sf"/>
</dbReference>
<dbReference type="Pfam" id="PF06732">
    <property type="entry name" value="Pescadillo_N"/>
    <property type="match status" value="1"/>
</dbReference>
<dbReference type="SUPFAM" id="SSF52113">
    <property type="entry name" value="BRCT domain"/>
    <property type="match status" value="1"/>
</dbReference>
<proteinExistence type="inferred from homology"/>
<dbReference type="AlphaFoldDB" id="A0A830HTM8"/>
<feature type="region of interest" description="Disordered" evidence="5">
    <location>
        <begin position="439"/>
        <end position="530"/>
    </location>
</feature>
<keyword evidence="1 4" id="KW-0690">Ribosome biogenesis</keyword>
<evidence type="ECO:0000313" key="7">
    <source>
        <dbReference type="EMBL" id="GHP08289.1"/>
    </source>
</evidence>
<sequence length="595" mass="65713">MTSGKKTSRSGLGSKQKRGSSGTATQYLTRNAALKRLQVSLPEFRRLCILKGIHPREPRNKAALKGSSKTYYLVKDIAFLLVEPLLETFRARRAYDKKVKKARAKRAFELAQRLQRRKPGYALDHLVRERYPTFDDALRDLDDPLSMLALFATLPAEKRLGIDPKVCAKARRLDVEFGAYVARTNSLRKVFVAVKGIYLQADIQGQQVTWIIPHRLPQLLPDDVDYRVMLTFLDFYITLVSFINFKLYHKHGWRYPPVMDSALDESAAGVEALLTDLVPSVSEPAAPPPAIDGETQMAEDESEACARVFQGMTFHFGRECHRELLTLIVQAFGGRVVVGELESLASDVRSSITHCVVDRPGAKETLSHATYVQPQWLFDSANFRVAAPTEKYAPGAKLPPHVSPFAVADEGADEGGYVPEYAEYLQRLAEAAGAAEKASAGSQAPASVAATEAEAEDLEEVRRGTVTAAKNYSKEIGEEGTADEPARKRKQPARASSKKAAAAKATDEDDDDDDDDDVEEPTVAAADGMVEVDVDGVKYKLSEDDARARMLMPRKSRRLFDAMQRGIAVKQNKAKQLRERKSQTAGAGAKASKRR</sequence>
<comment type="subcellular location">
    <subcellularLocation>
        <location evidence="4">Nucleus</location>
        <location evidence="4">Nucleolus</location>
    </subcellularLocation>
    <subcellularLocation>
        <location evidence="4">Nucleus</location>
        <location evidence="4">Nucleoplasm</location>
    </subcellularLocation>
</comment>
<comment type="similarity">
    <text evidence="4">Belongs to the pescadillo family.</text>
</comment>
<dbReference type="GO" id="GO:0005654">
    <property type="term" value="C:nucleoplasm"/>
    <property type="evidence" value="ECO:0007669"/>
    <property type="project" value="UniProtKB-SubCell"/>
</dbReference>
<comment type="caution">
    <text evidence="7">The sequence shown here is derived from an EMBL/GenBank/DDBJ whole genome shotgun (WGS) entry which is preliminary data.</text>
</comment>
<evidence type="ECO:0000259" key="6">
    <source>
        <dbReference type="PROSITE" id="PS50172"/>
    </source>
</evidence>
<dbReference type="SMART" id="SM00292">
    <property type="entry name" value="BRCT"/>
    <property type="match status" value="1"/>
</dbReference>
<dbReference type="GO" id="GO:0043021">
    <property type="term" value="F:ribonucleoprotein complex binding"/>
    <property type="evidence" value="ECO:0007669"/>
    <property type="project" value="UniProtKB-UniRule"/>
</dbReference>
<dbReference type="PROSITE" id="PS50172">
    <property type="entry name" value="BRCT"/>
    <property type="match status" value="1"/>
</dbReference>
<feature type="compositionally biased region" description="Acidic residues" evidence="5">
    <location>
        <begin position="507"/>
        <end position="520"/>
    </location>
</feature>
<evidence type="ECO:0000313" key="8">
    <source>
        <dbReference type="Proteomes" id="UP000660262"/>
    </source>
</evidence>
<dbReference type="GO" id="GO:0030687">
    <property type="term" value="C:preribosome, large subunit precursor"/>
    <property type="evidence" value="ECO:0007669"/>
    <property type="project" value="UniProtKB-UniRule"/>
</dbReference>
<dbReference type="HAMAP" id="MF_03028">
    <property type="entry name" value="Pescadillo"/>
    <property type="match status" value="1"/>
</dbReference>
<evidence type="ECO:0000256" key="5">
    <source>
        <dbReference type="SAM" id="MobiDB-lite"/>
    </source>
</evidence>
<evidence type="ECO:0000256" key="4">
    <source>
        <dbReference type="HAMAP-Rule" id="MF_03028"/>
    </source>
</evidence>
<dbReference type="Pfam" id="PF00533">
    <property type="entry name" value="BRCT"/>
    <property type="match status" value="1"/>
</dbReference>
<evidence type="ECO:0000256" key="3">
    <source>
        <dbReference type="ARBA" id="ARBA00023242"/>
    </source>
</evidence>
<evidence type="ECO:0000256" key="2">
    <source>
        <dbReference type="ARBA" id="ARBA00022552"/>
    </source>
</evidence>
<feature type="domain" description="BRCT" evidence="6">
    <location>
        <begin position="304"/>
        <end position="394"/>
    </location>
</feature>
<dbReference type="PANTHER" id="PTHR12221:SF6">
    <property type="entry name" value="PESCADILLO HOMOLOG"/>
    <property type="match status" value="1"/>
</dbReference>
<dbReference type="GO" id="GO:0003723">
    <property type="term" value="F:RNA binding"/>
    <property type="evidence" value="ECO:0007669"/>
    <property type="project" value="TreeGrafter"/>
</dbReference>
<comment type="function">
    <text evidence="4">Required for maturation of ribosomal RNAs and formation of the large ribosomal subunit.</text>
</comment>
<dbReference type="InterPro" id="IPR001357">
    <property type="entry name" value="BRCT_dom"/>
</dbReference>
<protein>
    <recommendedName>
        <fullName evidence="4">Pescadillo homolog</fullName>
    </recommendedName>
</protein>
<dbReference type="EMBL" id="BNJQ01000020">
    <property type="protein sequence ID" value="GHP08289.1"/>
    <property type="molecule type" value="Genomic_DNA"/>
</dbReference>
<reference evidence="7" key="1">
    <citation type="submission" date="2020-10" db="EMBL/GenBank/DDBJ databases">
        <title>Unveiling of a novel bifunctional photoreceptor, Dualchrome1, isolated from a cosmopolitan green alga.</title>
        <authorList>
            <person name="Suzuki S."/>
            <person name="Kawachi M."/>
        </authorList>
    </citation>
    <scope>NUCLEOTIDE SEQUENCE</scope>
    <source>
        <strain evidence="7">NIES 2893</strain>
    </source>
</reference>
<name>A0A830HTM8_9CHLO</name>
<evidence type="ECO:0000256" key="1">
    <source>
        <dbReference type="ARBA" id="ARBA00022517"/>
    </source>
</evidence>
<keyword evidence="8" id="KW-1185">Reference proteome</keyword>
<dbReference type="GO" id="GO:0000466">
    <property type="term" value="P:maturation of 5.8S rRNA from tricistronic rRNA transcript (SSU-rRNA, 5.8S rRNA, LSU-rRNA)"/>
    <property type="evidence" value="ECO:0007669"/>
    <property type="project" value="UniProtKB-UniRule"/>
</dbReference>
<dbReference type="GO" id="GO:0070545">
    <property type="term" value="C:PeBoW complex"/>
    <property type="evidence" value="ECO:0007669"/>
    <property type="project" value="TreeGrafter"/>
</dbReference>
<dbReference type="OrthoDB" id="10264910at2759"/>
<feature type="region of interest" description="Disordered" evidence="5">
    <location>
        <begin position="1"/>
        <end position="24"/>
    </location>
</feature>
<dbReference type="PANTHER" id="PTHR12221">
    <property type="entry name" value="PESCADILLO - RELATED"/>
    <property type="match status" value="1"/>
</dbReference>
<dbReference type="Proteomes" id="UP000660262">
    <property type="component" value="Unassembled WGS sequence"/>
</dbReference>